<sequence>MLLANKNKVVVLAAVVGSAAMVNAQEAGPPPVLPQALGTLVDTYKPILASFAATALPATVGNCSAANAPTPCTNIGNLFNTTSSLYNVEARWISGLNTLSVDKLTLTSDPNGTITIDGAVSFKNLPLSLKVEACLPGVGCNKIADDTSTCCGTSKTVAVTVTTVCSEEYPYLRNLTITQAKIIPSLDIMLNISGKPTKVFDATTTVETELKKQGSVIIATQGSTLVNEQLKNLYGNRVFCTAEAQKKWLDANPPASLEPAATPVPRASRTPAPSAASSFSVAGWAVLMCIIAFVA</sequence>
<evidence type="ECO:0008006" key="3">
    <source>
        <dbReference type="Google" id="ProtNLM"/>
    </source>
</evidence>
<dbReference type="VEuPathDB" id="FungiDB:H310_06385"/>
<evidence type="ECO:0000256" key="1">
    <source>
        <dbReference type="SAM" id="SignalP"/>
    </source>
</evidence>
<feature type="signal peptide" evidence="1">
    <location>
        <begin position="1"/>
        <end position="24"/>
    </location>
</feature>
<dbReference type="eggNOG" id="ENOG502SDII">
    <property type="taxonomic scope" value="Eukaryota"/>
</dbReference>
<dbReference type="RefSeq" id="XP_008869657.1">
    <property type="nucleotide sequence ID" value="XM_008871435.1"/>
</dbReference>
<reference evidence="2" key="1">
    <citation type="submission" date="2013-12" db="EMBL/GenBank/DDBJ databases">
        <title>The Genome Sequence of Aphanomyces invadans NJM9701.</title>
        <authorList>
            <consortium name="The Broad Institute Genomics Platform"/>
            <person name="Russ C."/>
            <person name="Tyler B."/>
            <person name="van West P."/>
            <person name="Dieguez-Uribeondo J."/>
            <person name="Young S.K."/>
            <person name="Zeng Q."/>
            <person name="Gargeya S."/>
            <person name="Fitzgerald M."/>
            <person name="Abouelleil A."/>
            <person name="Alvarado L."/>
            <person name="Chapman S.B."/>
            <person name="Gainer-Dewar J."/>
            <person name="Goldberg J."/>
            <person name="Griggs A."/>
            <person name="Gujja S."/>
            <person name="Hansen M."/>
            <person name="Howarth C."/>
            <person name="Imamovic A."/>
            <person name="Ireland A."/>
            <person name="Larimer J."/>
            <person name="McCowan C."/>
            <person name="Murphy C."/>
            <person name="Pearson M."/>
            <person name="Poon T.W."/>
            <person name="Priest M."/>
            <person name="Roberts A."/>
            <person name="Saif S."/>
            <person name="Shea T."/>
            <person name="Sykes S."/>
            <person name="Wortman J."/>
            <person name="Nusbaum C."/>
            <person name="Birren B."/>
        </authorList>
    </citation>
    <scope>NUCLEOTIDE SEQUENCE [LARGE SCALE GENOMIC DNA]</scope>
    <source>
        <strain evidence="2">NJM9701</strain>
    </source>
</reference>
<proteinExistence type="predicted"/>
<feature type="chain" id="PRO_5001538008" description="Secreted protein" evidence="1">
    <location>
        <begin position="25"/>
        <end position="295"/>
    </location>
</feature>
<dbReference type="OrthoDB" id="68825at2759"/>
<keyword evidence="1" id="KW-0732">Signal</keyword>
<dbReference type="AlphaFoldDB" id="A0A024U6A4"/>
<dbReference type="GeneID" id="20083435"/>
<dbReference type="EMBL" id="KI913962">
    <property type="protein sequence ID" value="ETW01809.1"/>
    <property type="molecule type" value="Genomic_DNA"/>
</dbReference>
<organism evidence="2">
    <name type="scientific">Aphanomyces invadans</name>
    <dbReference type="NCBI Taxonomy" id="157072"/>
    <lineage>
        <taxon>Eukaryota</taxon>
        <taxon>Sar</taxon>
        <taxon>Stramenopiles</taxon>
        <taxon>Oomycota</taxon>
        <taxon>Saprolegniomycetes</taxon>
        <taxon>Saprolegniales</taxon>
        <taxon>Verrucalvaceae</taxon>
        <taxon>Aphanomyces</taxon>
    </lineage>
</organism>
<accession>A0A024U6A4</accession>
<name>A0A024U6A4_9STRA</name>
<gene>
    <name evidence="2" type="ORF">H310_06385</name>
</gene>
<protein>
    <recommendedName>
        <fullName evidence="3">Secreted protein</fullName>
    </recommendedName>
</protein>
<evidence type="ECO:0000313" key="2">
    <source>
        <dbReference type="EMBL" id="ETW01809.1"/>
    </source>
</evidence>